<dbReference type="Gene3D" id="3.30.420.10">
    <property type="entry name" value="Ribonuclease H-like superfamily/Ribonuclease H"/>
    <property type="match status" value="2"/>
</dbReference>
<comment type="caution">
    <text evidence="1">The sequence shown here is derived from an EMBL/GenBank/DDBJ whole genome shotgun (WGS) entry which is preliminary data.</text>
</comment>
<dbReference type="AlphaFoldDB" id="A0A232EDB6"/>
<protein>
    <recommendedName>
        <fullName evidence="3">Tc1-like transposase DDE domain-containing protein</fullName>
    </recommendedName>
</protein>
<evidence type="ECO:0008006" key="3">
    <source>
        <dbReference type="Google" id="ProtNLM"/>
    </source>
</evidence>
<keyword evidence="2" id="KW-1185">Reference proteome</keyword>
<reference evidence="1 2" key="1">
    <citation type="journal article" date="2017" name="Curr. Biol.">
        <title>The Evolution of Venom by Co-option of Single-Copy Genes.</title>
        <authorList>
            <person name="Martinson E.O."/>
            <person name="Mrinalini"/>
            <person name="Kelkar Y.D."/>
            <person name="Chang C.H."/>
            <person name="Werren J.H."/>
        </authorList>
    </citation>
    <scope>NUCLEOTIDE SEQUENCE [LARGE SCALE GENOMIC DNA]</scope>
    <source>
        <strain evidence="1 2">Alberta</strain>
        <tissue evidence="1">Whole body</tissue>
    </source>
</reference>
<dbReference type="PANTHER" id="PTHR47326:SF1">
    <property type="entry name" value="HTH PSQ-TYPE DOMAIN-CONTAINING PROTEIN"/>
    <property type="match status" value="1"/>
</dbReference>
<gene>
    <name evidence="1" type="ORF">TSAR_000513</name>
</gene>
<organism evidence="1 2">
    <name type="scientific">Trichomalopsis sarcophagae</name>
    <dbReference type="NCBI Taxonomy" id="543379"/>
    <lineage>
        <taxon>Eukaryota</taxon>
        <taxon>Metazoa</taxon>
        <taxon>Ecdysozoa</taxon>
        <taxon>Arthropoda</taxon>
        <taxon>Hexapoda</taxon>
        <taxon>Insecta</taxon>
        <taxon>Pterygota</taxon>
        <taxon>Neoptera</taxon>
        <taxon>Endopterygota</taxon>
        <taxon>Hymenoptera</taxon>
        <taxon>Apocrita</taxon>
        <taxon>Proctotrupomorpha</taxon>
        <taxon>Chalcidoidea</taxon>
        <taxon>Pteromalidae</taxon>
        <taxon>Pteromalinae</taxon>
        <taxon>Trichomalopsis</taxon>
    </lineage>
</organism>
<dbReference type="GO" id="GO:0003676">
    <property type="term" value="F:nucleic acid binding"/>
    <property type="evidence" value="ECO:0007669"/>
    <property type="project" value="InterPro"/>
</dbReference>
<accession>A0A232EDB6</accession>
<dbReference type="EMBL" id="NNAY01007244">
    <property type="protein sequence ID" value="OXU16334.1"/>
    <property type="molecule type" value="Genomic_DNA"/>
</dbReference>
<feature type="non-terminal residue" evidence="1">
    <location>
        <position position="1"/>
    </location>
</feature>
<dbReference type="InterPro" id="IPR036397">
    <property type="entry name" value="RNaseH_sf"/>
</dbReference>
<evidence type="ECO:0000313" key="2">
    <source>
        <dbReference type="Proteomes" id="UP000215335"/>
    </source>
</evidence>
<sequence>SDKLIANMEMWKGLELLEYDQYKIISRTWYERVCNRETLRLVLKKELLMRPYQAQYHQELEPQDAPQRLRFARWMTLRMLADENFPARILFTDESTFTNMGTINRQNTRYWAAENPCWKIDQPSTRNNIAILRRLFRQRLISLRTEHPWPSRSPDLTPLDFFVWPYVKERVYTAAPATRDEMCNEIIRVFATITPEMLANVRRSFVERIEKCIENDGGHIEHEM</sequence>
<dbReference type="PANTHER" id="PTHR47326">
    <property type="entry name" value="TRANSPOSABLE ELEMENT TC3 TRANSPOSASE-LIKE PROTEIN"/>
    <property type="match status" value="1"/>
</dbReference>
<proteinExistence type="predicted"/>
<evidence type="ECO:0000313" key="1">
    <source>
        <dbReference type="EMBL" id="OXU16334.1"/>
    </source>
</evidence>
<name>A0A232EDB6_9HYME</name>
<dbReference type="STRING" id="543379.A0A232EDB6"/>
<dbReference type="Proteomes" id="UP000215335">
    <property type="component" value="Unassembled WGS sequence"/>
</dbReference>